<feature type="region of interest" description="Disordered" evidence="1">
    <location>
        <begin position="1"/>
        <end position="21"/>
    </location>
</feature>
<keyword evidence="3" id="KW-1185">Reference proteome</keyword>
<protein>
    <submittedName>
        <fullName evidence="2">Uncharacterized protein</fullName>
    </submittedName>
</protein>
<comment type="caution">
    <text evidence="2">The sequence shown here is derived from an EMBL/GenBank/DDBJ whole genome shotgun (WGS) entry which is preliminary data.</text>
</comment>
<name>A0ABV1A614_9TELE</name>
<reference evidence="2 3" key="1">
    <citation type="submission" date="2021-06" db="EMBL/GenBank/DDBJ databases">
        <authorList>
            <person name="Palmer J.M."/>
        </authorList>
    </citation>
    <scope>NUCLEOTIDE SEQUENCE [LARGE SCALE GENOMIC DNA]</scope>
    <source>
        <strain evidence="2 3">AS_MEX2019</strain>
        <tissue evidence="2">Muscle</tissue>
    </source>
</reference>
<feature type="compositionally biased region" description="Low complexity" evidence="1">
    <location>
        <begin position="95"/>
        <end position="118"/>
    </location>
</feature>
<dbReference type="Proteomes" id="UP001469553">
    <property type="component" value="Unassembled WGS sequence"/>
</dbReference>
<sequence length="118" mass="13452">MSASDQLLGSRRKHFREENVSKSQTAAFTFYYFSLSKGHIKTSDRKSRNQSRNYFPTSALKTFFLLKLQNIFFFESVSERLLRPAAWTSPSSLQTPRTSVTPRRTRGLRAAAAAPRAS</sequence>
<feature type="region of interest" description="Disordered" evidence="1">
    <location>
        <begin position="88"/>
        <end position="118"/>
    </location>
</feature>
<accession>A0ABV1A614</accession>
<evidence type="ECO:0000313" key="2">
    <source>
        <dbReference type="EMBL" id="MEQ2314004.1"/>
    </source>
</evidence>
<evidence type="ECO:0000313" key="3">
    <source>
        <dbReference type="Proteomes" id="UP001469553"/>
    </source>
</evidence>
<organism evidence="2 3">
    <name type="scientific">Ameca splendens</name>
    <dbReference type="NCBI Taxonomy" id="208324"/>
    <lineage>
        <taxon>Eukaryota</taxon>
        <taxon>Metazoa</taxon>
        <taxon>Chordata</taxon>
        <taxon>Craniata</taxon>
        <taxon>Vertebrata</taxon>
        <taxon>Euteleostomi</taxon>
        <taxon>Actinopterygii</taxon>
        <taxon>Neopterygii</taxon>
        <taxon>Teleostei</taxon>
        <taxon>Neoteleostei</taxon>
        <taxon>Acanthomorphata</taxon>
        <taxon>Ovalentaria</taxon>
        <taxon>Atherinomorphae</taxon>
        <taxon>Cyprinodontiformes</taxon>
        <taxon>Goodeidae</taxon>
        <taxon>Ameca</taxon>
    </lineage>
</organism>
<dbReference type="EMBL" id="JAHRIP010085029">
    <property type="protein sequence ID" value="MEQ2314004.1"/>
    <property type="molecule type" value="Genomic_DNA"/>
</dbReference>
<proteinExistence type="predicted"/>
<gene>
    <name evidence="2" type="ORF">AMECASPLE_007609</name>
</gene>
<evidence type="ECO:0000256" key="1">
    <source>
        <dbReference type="SAM" id="MobiDB-lite"/>
    </source>
</evidence>